<evidence type="ECO:0000259" key="14">
    <source>
        <dbReference type="SMART" id="SM00079"/>
    </source>
</evidence>
<dbReference type="InterPro" id="IPR028082">
    <property type="entry name" value="Peripla_BP_I"/>
</dbReference>
<evidence type="ECO:0000313" key="15">
    <source>
        <dbReference type="EMBL" id="ERN07217.1"/>
    </source>
</evidence>
<dbReference type="Pfam" id="PF01094">
    <property type="entry name" value="ANF_receptor"/>
    <property type="match status" value="1"/>
</dbReference>
<dbReference type="SMART" id="SM00079">
    <property type="entry name" value="PBPe"/>
    <property type="match status" value="1"/>
</dbReference>
<reference evidence="16" key="1">
    <citation type="journal article" date="2013" name="Science">
        <title>The Amborella genome and the evolution of flowering plants.</title>
        <authorList>
            <consortium name="Amborella Genome Project"/>
        </authorList>
    </citation>
    <scope>NUCLEOTIDE SEQUENCE [LARGE SCALE GENOMIC DNA]</scope>
</reference>
<evidence type="ECO:0000256" key="4">
    <source>
        <dbReference type="ARBA" id="ARBA00022692"/>
    </source>
</evidence>
<dbReference type="GO" id="GO:0005886">
    <property type="term" value="C:plasma membrane"/>
    <property type="evidence" value="ECO:0000318"/>
    <property type="project" value="GO_Central"/>
</dbReference>
<keyword evidence="10" id="KW-1071">Ligand-gated ion channel</keyword>
<dbReference type="InterPro" id="IPR015683">
    <property type="entry name" value="Ionotropic_Glu_rcpt"/>
</dbReference>
<comment type="subcellular location">
    <subcellularLocation>
        <location evidence="1">Membrane</location>
        <topology evidence="1">Multi-pass membrane protein</topology>
    </subcellularLocation>
</comment>
<dbReference type="EMBL" id="KI393807">
    <property type="protein sequence ID" value="ERN07217.1"/>
    <property type="molecule type" value="Genomic_DNA"/>
</dbReference>
<keyword evidence="8" id="KW-0675">Receptor</keyword>
<dbReference type="eggNOG" id="KOG1052">
    <property type="taxonomic scope" value="Eukaryota"/>
</dbReference>
<evidence type="ECO:0000256" key="5">
    <source>
        <dbReference type="ARBA" id="ARBA00022989"/>
    </source>
</evidence>
<dbReference type="OMA" id="DYAWITT"/>
<dbReference type="PANTHER" id="PTHR34836:SF1">
    <property type="entry name" value="OS09G0428600 PROTEIN"/>
    <property type="match status" value="1"/>
</dbReference>
<dbReference type="Pfam" id="PF10613">
    <property type="entry name" value="Lig_chan-Glu_bd"/>
    <property type="match status" value="1"/>
</dbReference>
<dbReference type="GO" id="GO:0038023">
    <property type="term" value="F:signaling receptor activity"/>
    <property type="evidence" value="ECO:0000318"/>
    <property type="project" value="GO_Central"/>
</dbReference>
<evidence type="ECO:0000256" key="8">
    <source>
        <dbReference type="ARBA" id="ARBA00023170"/>
    </source>
</evidence>
<dbReference type="SUPFAM" id="SSF53850">
    <property type="entry name" value="Periplasmic binding protein-like II"/>
    <property type="match status" value="1"/>
</dbReference>
<keyword evidence="11" id="KW-0407">Ion channel</keyword>
<gene>
    <name evidence="15" type="ORF">AMTR_s00019p00179820</name>
</gene>
<feature type="transmembrane region" description="Helical" evidence="13">
    <location>
        <begin position="502"/>
        <end position="522"/>
    </location>
</feature>
<dbReference type="GO" id="GO:0015276">
    <property type="term" value="F:ligand-gated monoatomic ion channel activity"/>
    <property type="evidence" value="ECO:0000318"/>
    <property type="project" value="GO_Central"/>
</dbReference>
<protein>
    <recommendedName>
        <fullName evidence="14">Ionotropic glutamate receptor C-terminal domain-containing protein</fullName>
    </recommendedName>
</protein>
<evidence type="ECO:0000256" key="12">
    <source>
        <dbReference type="ARBA" id="ARBA00049638"/>
    </source>
</evidence>
<dbReference type="InterPro" id="IPR001320">
    <property type="entry name" value="Iontro_rcpt_C"/>
</dbReference>
<dbReference type="HOGENOM" id="CLU_007358_2_1_1"/>
<feature type="domain" description="Ionotropic glutamate receptor C-terminal" evidence="14">
    <location>
        <begin position="374"/>
        <end position="569"/>
    </location>
</feature>
<evidence type="ECO:0000256" key="7">
    <source>
        <dbReference type="ARBA" id="ARBA00023136"/>
    </source>
</evidence>
<keyword evidence="16" id="KW-1185">Reference proteome</keyword>
<accession>W1PBE1</accession>
<dbReference type="InterPro" id="IPR001828">
    <property type="entry name" value="ANF_lig-bd_rcpt"/>
</dbReference>
<dbReference type="SUPFAM" id="SSF53822">
    <property type="entry name" value="Periplasmic binding protein-like I"/>
    <property type="match status" value="1"/>
</dbReference>
<dbReference type="InterPro" id="IPR019594">
    <property type="entry name" value="Glu/Gly-bd"/>
</dbReference>
<evidence type="ECO:0000256" key="6">
    <source>
        <dbReference type="ARBA" id="ARBA00023065"/>
    </source>
</evidence>
<dbReference type="FunFam" id="3.40.50.2300:FF:000188">
    <property type="entry name" value="Glutamate receptor"/>
    <property type="match status" value="1"/>
</dbReference>
<evidence type="ECO:0000256" key="11">
    <source>
        <dbReference type="ARBA" id="ARBA00023303"/>
    </source>
</evidence>
<dbReference type="Gene3D" id="3.40.50.2300">
    <property type="match status" value="3"/>
</dbReference>
<evidence type="ECO:0000256" key="3">
    <source>
        <dbReference type="ARBA" id="ARBA00022448"/>
    </source>
</evidence>
<dbReference type="Gramene" id="ERN07217">
    <property type="protein sequence ID" value="ERN07217"/>
    <property type="gene ID" value="AMTR_s00019p00179820"/>
</dbReference>
<keyword evidence="6" id="KW-0406">Ion transport</keyword>
<keyword evidence="9" id="KW-0325">Glycoprotein</keyword>
<name>W1PBE1_AMBTC</name>
<dbReference type="AlphaFoldDB" id="W1PBE1"/>
<evidence type="ECO:0000256" key="13">
    <source>
        <dbReference type="SAM" id="Phobius"/>
    </source>
</evidence>
<evidence type="ECO:0000256" key="9">
    <source>
        <dbReference type="ARBA" id="ARBA00023180"/>
    </source>
</evidence>
<sequence>MKHEKVQAIIGPQTSGEAEFLANLGDKSQVPVLSFSATSPSLSSSYTPYFVRGAVNDAAQAKPIAALLKAYGWRQAVAICEDSKFKSDLFLYLRDALEEIGSRLQYKSILPTFASEELIGQELYKLMTMQTRVFIVHMSSPLASRLFQKAQEIGMMSKDNAWIISDELAGSLSSMDPSAIASMQGVLAVKTYIPKSQRLANFITRWKHFYSAENTTKFKVPDLNVFGLRAYDMTWVLALAVQKSGTTALPFQQQSTEEEIGNFTDLSNLGISPSGPSILRAILGTTFKGLTGDIRFINGELKASTFQVINIVKEGIRVIGFWSPVSGLSPVAERTQENKKKGYTANMADLRPVTWPGETAVVPKGWVIPTNSKKLRIGVPIKRRYQEFVKVERDPATGRLQVTGFSIDVFAAVMEVLPYSLPYEFLPFADSEGNSAGSYNDMINQVVQGNYDAVVGDVTILVSRSNQVDFTPPYSSAGVSMIVPLQKEKRTKAWTFLKPLTWELWVITTCLFFFMAFVFWVLEHRINENFQGPPIEQLGTALYFSFSTLVFAQRKNAFSILFLFGKFKYFVIDTLIYFLPITV</sequence>
<evidence type="ECO:0000313" key="16">
    <source>
        <dbReference type="Proteomes" id="UP000017836"/>
    </source>
</evidence>
<dbReference type="PANTHER" id="PTHR34836">
    <property type="entry name" value="OS06G0188250 PROTEIN"/>
    <property type="match status" value="1"/>
</dbReference>
<evidence type="ECO:0000256" key="10">
    <source>
        <dbReference type="ARBA" id="ARBA00023286"/>
    </source>
</evidence>
<keyword evidence="4 13" id="KW-0812">Transmembrane</keyword>
<dbReference type="Proteomes" id="UP000017836">
    <property type="component" value="Unassembled WGS sequence"/>
</dbReference>
<comment type="subunit">
    <text evidence="2">May form heteromers.</text>
</comment>
<keyword evidence="7 13" id="KW-0472">Membrane</keyword>
<proteinExistence type="predicted"/>
<feature type="transmembrane region" description="Helical" evidence="13">
    <location>
        <begin position="558"/>
        <end position="579"/>
    </location>
</feature>
<keyword evidence="5 13" id="KW-1133">Transmembrane helix</keyword>
<organism evidence="15 16">
    <name type="scientific">Amborella trichopoda</name>
    <dbReference type="NCBI Taxonomy" id="13333"/>
    <lineage>
        <taxon>Eukaryota</taxon>
        <taxon>Viridiplantae</taxon>
        <taxon>Streptophyta</taxon>
        <taxon>Embryophyta</taxon>
        <taxon>Tracheophyta</taxon>
        <taxon>Spermatophyta</taxon>
        <taxon>Magnoliopsida</taxon>
        <taxon>Amborellales</taxon>
        <taxon>Amborellaceae</taxon>
        <taxon>Amborella</taxon>
    </lineage>
</organism>
<evidence type="ECO:0000256" key="2">
    <source>
        <dbReference type="ARBA" id="ARBA00011095"/>
    </source>
</evidence>
<dbReference type="FunFam" id="3.40.190.10:FF:000103">
    <property type="entry name" value="Glutamate receptor"/>
    <property type="match status" value="1"/>
</dbReference>
<dbReference type="CDD" id="cd19990">
    <property type="entry name" value="PBP1_GABAb_receptor_plant"/>
    <property type="match status" value="1"/>
</dbReference>
<evidence type="ECO:0000256" key="1">
    <source>
        <dbReference type="ARBA" id="ARBA00004141"/>
    </source>
</evidence>
<dbReference type="InterPro" id="IPR044440">
    <property type="entry name" value="GABAb_receptor_plant_PBP1"/>
</dbReference>
<keyword evidence="3" id="KW-0813">Transport</keyword>
<dbReference type="Gene3D" id="3.40.190.10">
    <property type="entry name" value="Periplasmic binding protein-like II"/>
    <property type="match status" value="1"/>
</dbReference>
<dbReference type="STRING" id="13333.W1PBE1"/>
<comment type="function">
    <text evidence="12">Glutamate-gated receptor that probably acts as a non-selective cation channel. May be involved in light-signal transduction and calcium homeostasis via the regulation of calcium influx into cells.</text>
</comment>